<dbReference type="GO" id="GO:0005783">
    <property type="term" value="C:endoplasmic reticulum"/>
    <property type="evidence" value="ECO:0007669"/>
    <property type="project" value="InterPro"/>
</dbReference>
<evidence type="ECO:0000259" key="3">
    <source>
        <dbReference type="Pfam" id="PF06400"/>
    </source>
</evidence>
<reference evidence="5 6" key="1">
    <citation type="journal article" date="2017" name="Gigascience">
        <title>Draft genome of the honey bee ectoparasitic mite, Tropilaelaps mercedesae, is shaped by the parasitic life history.</title>
        <authorList>
            <person name="Dong X."/>
            <person name="Armstrong S.D."/>
            <person name="Xia D."/>
            <person name="Makepeace B.L."/>
            <person name="Darby A.C."/>
            <person name="Kadowaki T."/>
        </authorList>
    </citation>
    <scope>NUCLEOTIDE SEQUENCE [LARGE SCALE GENOMIC DNA]</scope>
    <source>
        <strain evidence="5">Wuxi-XJTLU</strain>
    </source>
</reference>
<accession>A0A1V9XRY2</accession>
<dbReference type="AlphaFoldDB" id="A0A1V9XRY2"/>
<comment type="caution">
    <text evidence="5">The sequence shown here is derived from an EMBL/GenBank/DDBJ whole genome shotgun (WGS) entry which is preliminary data.</text>
</comment>
<proteinExistence type="predicted"/>
<dbReference type="InParanoid" id="A0A1V9XRY2"/>
<evidence type="ECO:0000313" key="5">
    <source>
        <dbReference type="EMBL" id="OQR76193.1"/>
    </source>
</evidence>
<dbReference type="GO" id="GO:0048259">
    <property type="term" value="P:regulation of receptor-mediated endocytosis"/>
    <property type="evidence" value="ECO:0007669"/>
    <property type="project" value="TreeGrafter"/>
</dbReference>
<feature type="signal peptide" evidence="2">
    <location>
        <begin position="1"/>
        <end position="20"/>
    </location>
</feature>
<dbReference type="InterPro" id="IPR010483">
    <property type="entry name" value="Alpha_2_MRAP_C"/>
</dbReference>
<gene>
    <name evidence="5" type="ORF">BIW11_07938</name>
</gene>
<protein>
    <submittedName>
        <fullName evidence="5">Alpha-2-macroglobulin receptor-associated protein-like</fullName>
    </submittedName>
</protein>
<evidence type="ECO:0000313" key="6">
    <source>
        <dbReference type="Proteomes" id="UP000192247"/>
    </source>
</evidence>
<dbReference type="OrthoDB" id="5817428at2759"/>
<dbReference type="FunCoup" id="A0A1V9XRY2">
    <property type="interactions" value="496"/>
</dbReference>
<sequence length="397" mass="46783">MRHIFLFVVAALACVGLAVAGGSRKDEFRKDYKYSKEANEKSRQKARNVKDETDFEKKETGDRNEDKVDTGANDPDDYYRPPKNYSTSTERLFRMQKLHNIWQKGQKVLNEVKLKALFHDLKTQDKREVEFKRIKSQGKDKDGLKEAALRAQLSGIVNSYGLLGSFPEYEVREEDALQIERMFKDKKLNKLWDKIEGAGLDEKEMKILKEELEHHQLKVDQYYAFVDNLHDARDKTPELENSLEHFLEDEVVKGEHDHKDAEGKARRKDKMAEKEAKKQFVEEIRIKHQELKSDFDTLAERVRAKLNEREFDDAKTVRLWELAKSADFTKEELTSLRGELHHFEHRMKKLHHYSNELELKQNPDEAKPLKSKVAELQHKVEKMHNELRGRIARRTEL</sequence>
<feature type="chain" id="PRO_5013229672" evidence="2">
    <location>
        <begin position="21"/>
        <end position="397"/>
    </location>
</feature>
<dbReference type="InterPro" id="IPR036744">
    <property type="entry name" value="RAP_sf"/>
</dbReference>
<dbReference type="Gene3D" id="1.20.81.10">
    <property type="entry name" value="RAP domain"/>
    <property type="match status" value="3"/>
</dbReference>
<dbReference type="GO" id="GO:0050750">
    <property type="term" value="F:low-density lipoprotein particle receptor binding"/>
    <property type="evidence" value="ECO:0007669"/>
    <property type="project" value="InterPro"/>
</dbReference>
<dbReference type="PANTHER" id="PTHR16560:SF2">
    <property type="entry name" value="ALPHA-2-MACROGLOBULIN RECEPTOR-ASSOCIATED PROTEIN"/>
    <property type="match status" value="1"/>
</dbReference>
<dbReference type="Pfam" id="PF06401">
    <property type="entry name" value="Alpha-2-MRAP_C"/>
    <property type="match status" value="1"/>
</dbReference>
<evidence type="ECO:0000259" key="4">
    <source>
        <dbReference type="Pfam" id="PF06401"/>
    </source>
</evidence>
<dbReference type="GO" id="GO:0008201">
    <property type="term" value="F:heparin binding"/>
    <property type="evidence" value="ECO:0007669"/>
    <property type="project" value="InterPro"/>
</dbReference>
<keyword evidence="5" id="KW-0675">Receptor</keyword>
<organism evidence="5 6">
    <name type="scientific">Tropilaelaps mercedesae</name>
    <dbReference type="NCBI Taxonomy" id="418985"/>
    <lineage>
        <taxon>Eukaryota</taxon>
        <taxon>Metazoa</taxon>
        <taxon>Ecdysozoa</taxon>
        <taxon>Arthropoda</taxon>
        <taxon>Chelicerata</taxon>
        <taxon>Arachnida</taxon>
        <taxon>Acari</taxon>
        <taxon>Parasitiformes</taxon>
        <taxon>Mesostigmata</taxon>
        <taxon>Gamasina</taxon>
        <taxon>Dermanyssoidea</taxon>
        <taxon>Laelapidae</taxon>
        <taxon>Tropilaelaps</taxon>
    </lineage>
</organism>
<feature type="domain" description="Alpha-2-macroglobulin receptor-associated protein" evidence="3">
    <location>
        <begin position="64"/>
        <end position="168"/>
    </location>
</feature>
<dbReference type="Pfam" id="PF06400">
    <property type="entry name" value="Alpha-2-MRAP_N"/>
    <property type="match status" value="1"/>
</dbReference>
<name>A0A1V9XRY2_9ACAR</name>
<feature type="region of interest" description="Disordered" evidence="1">
    <location>
        <begin position="31"/>
        <end position="85"/>
    </location>
</feature>
<keyword evidence="2" id="KW-0732">Signal</keyword>
<dbReference type="GO" id="GO:0048019">
    <property type="term" value="F:receptor antagonist activity"/>
    <property type="evidence" value="ECO:0007669"/>
    <property type="project" value="InterPro"/>
</dbReference>
<keyword evidence="6" id="KW-1185">Reference proteome</keyword>
<dbReference type="InterPro" id="IPR038003">
    <property type="entry name" value="A2-macroglobuin_RAP"/>
</dbReference>
<evidence type="ECO:0000256" key="1">
    <source>
        <dbReference type="SAM" id="MobiDB-lite"/>
    </source>
</evidence>
<feature type="domain" description="Alpha-2-macroglobulin RAP C-terminal" evidence="4">
    <location>
        <begin position="182"/>
        <end position="397"/>
    </location>
</feature>
<dbReference type="Proteomes" id="UP000192247">
    <property type="component" value="Unassembled WGS sequence"/>
</dbReference>
<dbReference type="STRING" id="418985.A0A1V9XRY2"/>
<dbReference type="PANTHER" id="PTHR16560">
    <property type="entry name" value="ALPHA-2-MACROGLOBULIN RECEPTOR-ASSOCIATED PROTEIN"/>
    <property type="match status" value="1"/>
</dbReference>
<dbReference type="EMBL" id="MNPL01005175">
    <property type="protein sequence ID" value="OQR76193.1"/>
    <property type="molecule type" value="Genomic_DNA"/>
</dbReference>
<feature type="compositionally biased region" description="Basic and acidic residues" evidence="1">
    <location>
        <begin position="31"/>
        <end position="69"/>
    </location>
</feature>
<dbReference type="SUPFAM" id="SSF47045">
    <property type="entry name" value="RAP domain-like"/>
    <property type="match status" value="3"/>
</dbReference>
<feature type="region of interest" description="Disordered" evidence="1">
    <location>
        <begin position="253"/>
        <end position="272"/>
    </location>
</feature>
<dbReference type="InterPro" id="IPR009066">
    <property type="entry name" value="MG_RAP_rcpt_1"/>
</dbReference>
<evidence type="ECO:0000256" key="2">
    <source>
        <dbReference type="SAM" id="SignalP"/>
    </source>
</evidence>